<evidence type="ECO:0008006" key="3">
    <source>
        <dbReference type="Google" id="ProtNLM"/>
    </source>
</evidence>
<evidence type="ECO:0000313" key="2">
    <source>
        <dbReference type="Proteomes" id="UP001470230"/>
    </source>
</evidence>
<accession>A0ABR2L416</accession>
<dbReference type="EMBL" id="JAPFFF010000001">
    <property type="protein sequence ID" value="KAK8897783.1"/>
    <property type="molecule type" value="Genomic_DNA"/>
</dbReference>
<proteinExistence type="predicted"/>
<dbReference type="Proteomes" id="UP001470230">
    <property type="component" value="Unassembled WGS sequence"/>
</dbReference>
<organism evidence="1 2">
    <name type="scientific">Tritrichomonas musculus</name>
    <dbReference type="NCBI Taxonomy" id="1915356"/>
    <lineage>
        <taxon>Eukaryota</taxon>
        <taxon>Metamonada</taxon>
        <taxon>Parabasalia</taxon>
        <taxon>Tritrichomonadida</taxon>
        <taxon>Tritrichomonadidae</taxon>
        <taxon>Tritrichomonas</taxon>
    </lineage>
</organism>
<comment type="caution">
    <text evidence="1">The sequence shown here is derived from an EMBL/GenBank/DDBJ whole genome shotgun (WGS) entry which is preliminary data.</text>
</comment>
<protein>
    <recommendedName>
        <fullName evidence="3">BTB domain-containing protein</fullName>
    </recommendedName>
</protein>
<sequence>MGRIPFPDGIFSKEILGKLPHDFTLIYEGKKYECNKALCALLSTQIQIQMLSDVFLDSYSIPGLPDEIDGDLEQITDFLLGNPLEFSKDDVLFLYIVSSILGISQLEDKLKDLVIAQLNSIQLKKVIHQTIFLYQHGGDISYHVKTLANHFSGKLVLKDESSDDESSSQSSHTDDKEEMFRKVPIQILDLMFQRSPELIEANDPKTINFIISIGGRLLRYIKLSKLDKDQISNLIKGSRKINLNYIRKNLADYFNEIPAKPQPSSTSKRLAFLENPFTGIINYLSQKCKSNPASSKGNLITVTSSPPIRGSYSVNNIFDYNASRSSFKTEVNAEMTFTIDFRDSRVQIDAYSIKCFPQEQGGVQPTTWKLFGSVDKENWELIDQKRNVILEQCPDTTKTFVLIKKTEKFRYVKYLHPPIKNEKFGLYIVSFELFGVYHEK</sequence>
<dbReference type="InterPro" id="IPR008979">
    <property type="entry name" value="Galactose-bd-like_sf"/>
</dbReference>
<reference evidence="1 2" key="1">
    <citation type="submission" date="2024-04" db="EMBL/GenBank/DDBJ databases">
        <title>Tritrichomonas musculus Genome.</title>
        <authorList>
            <person name="Alves-Ferreira E."/>
            <person name="Grigg M."/>
            <person name="Lorenzi H."/>
            <person name="Galac M."/>
        </authorList>
    </citation>
    <scope>NUCLEOTIDE SEQUENCE [LARGE SCALE GENOMIC DNA]</scope>
    <source>
        <strain evidence="1 2">EAF2021</strain>
    </source>
</reference>
<evidence type="ECO:0000313" key="1">
    <source>
        <dbReference type="EMBL" id="KAK8897783.1"/>
    </source>
</evidence>
<dbReference type="SUPFAM" id="SSF49785">
    <property type="entry name" value="Galactose-binding domain-like"/>
    <property type="match status" value="1"/>
</dbReference>
<gene>
    <name evidence="1" type="ORF">M9Y10_000011</name>
</gene>
<dbReference type="Gene3D" id="2.60.120.260">
    <property type="entry name" value="Galactose-binding domain-like"/>
    <property type="match status" value="1"/>
</dbReference>
<keyword evidence="2" id="KW-1185">Reference proteome</keyword>
<name>A0ABR2L416_9EUKA</name>